<reference evidence="2" key="1">
    <citation type="submission" date="2016-11" db="UniProtKB">
        <authorList>
            <consortium name="WormBaseParasite"/>
        </authorList>
    </citation>
    <scope>IDENTIFICATION</scope>
</reference>
<proteinExistence type="predicted"/>
<protein>
    <submittedName>
        <fullName evidence="2">AB hydrolase-1 domain-containing protein</fullName>
    </submittedName>
</protein>
<dbReference type="Proteomes" id="UP000095287">
    <property type="component" value="Unplaced"/>
</dbReference>
<accession>A0A1I7Y704</accession>
<sequence length="332" mass="37090">MEIIERRPPTMNIKKEFKKDGVLYVEGNFITPLKFEAIGEIVRPEVATASWRGIFPTNRREGLVIHLAGTGDHSFFRREWGFADGLLKQGISSILLENPFYGSRKPSDQFRSSLSNVSDLFVMGASLIAECNFILSWARSQGFGPLAVSGVSMGGHMASLAASNCPVPVALVPCLSWSTAAPVFTEGALSGGVQWEILERELMKPEFRNAIRAIPNCTWLEQAAEDNKIYKMGETKQLMWILMDEFTSLAKYPTPKDTSLITSIFAEEDAYVLRRGRSREVPSLKDLWPNAKFVSLPNVGHVEGYLRHHDIFRQAIAEMLETKKSRVISSST</sequence>
<dbReference type="AlphaFoldDB" id="A0A1I7Y704"/>
<dbReference type="InterPro" id="IPR029058">
    <property type="entry name" value="AB_hydrolase_fold"/>
</dbReference>
<organism evidence="1 2">
    <name type="scientific">Steinernema glaseri</name>
    <dbReference type="NCBI Taxonomy" id="37863"/>
    <lineage>
        <taxon>Eukaryota</taxon>
        <taxon>Metazoa</taxon>
        <taxon>Ecdysozoa</taxon>
        <taxon>Nematoda</taxon>
        <taxon>Chromadorea</taxon>
        <taxon>Rhabditida</taxon>
        <taxon>Tylenchina</taxon>
        <taxon>Panagrolaimomorpha</taxon>
        <taxon>Strongyloidoidea</taxon>
        <taxon>Steinernematidae</taxon>
        <taxon>Steinernema</taxon>
    </lineage>
</organism>
<evidence type="ECO:0000313" key="2">
    <source>
        <dbReference type="WBParaSite" id="L893_g13266.t1"/>
    </source>
</evidence>
<dbReference type="WBParaSite" id="L893_g13266.t1">
    <property type="protein sequence ID" value="L893_g13266.t1"/>
    <property type="gene ID" value="L893_g13266"/>
</dbReference>
<evidence type="ECO:0000313" key="1">
    <source>
        <dbReference type="Proteomes" id="UP000095287"/>
    </source>
</evidence>
<dbReference type="PANTHER" id="PTHR13617">
    <property type="entry name" value="PROTEIN ABHD18"/>
    <property type="match status" value="1"/>
</dbReference>
<dbReference type="Pfam" id="PF09752">
    <property type="entry name" value="ABHD18"/>
    <property type="match status" value="1"/>
</dbReference>
<name>A0A1I7Y704_9BILA</name>
<dbReference type="Gene3D" id="3.40.50.1820">
    <property type="entry name" value="alpha/beta hydrolase"/>
    <property type="match status" value="1"/>
</dbReference>
<dbReference type="SUPFAM" id="SSF53474">
    <property type="entry name" value="alpha/beta-Hydrolases"/>
    <property type="match status" value="1"/>
</dbReference>
<dbReference type="PANTHER" id="PTHR13617:SF14">
    <property type="entry name" value="PROTEIN ABHD18"/>
    <property type="match status" value="1"/>
</dbReference>
<dbReference type="InterPro" id="IPR019149">
    <property type="entry name" value="ABHD18"/>
</dbReference>
<keyword evidence="1" id="KW-1185">Reference proteome</keyword>